<protein>
    <submittedName>
        <fullName evidence="3">MBL fold metallo-hydrolase</fullName>
    </submittedName>
</protein>
<organism evidence="3 4">
    <name type="scientific">Enterocloster citroniae</name>
    <dbReference type="NCBI Taxonomy" id="358743"/>
    <lineage>
        <taxon>Bacteria</taxon>
        <taxon>Bacillati</taxon>
        <taxon>Bacillota</taxon>
        <taxon>Clostridia</taxon>
        <taxon>Lachnospirales</taxon>
        <taxon>Lachnospiraceae</taxon>
        <taxon>Enterocloster</taxon>
    </lineage>
</organism>
<keyword evidence="1" id="KW-0378">Hydrolase</keyword>
<dbReference type="InterPro" id="IPR036866">
    <property type="entry name" value="RibonucZ/Hydroxyglut_hydro"/>
</dbReference>
<dbReference type="GO" id="GO:0042781">
    <property type="term" value="F:3'-tRNA processing endoribonuclease activity"/>
    <property type="evidence" value="ECO:0007669"/>
    <property type="project" value="TreeGrafter"/>
</dbReference>
<dbReference type="Gene3D" id="3.60.15.10">
    <property type="entry name" value="Ribonuclease Z/Hydroxyacylglutathione hydrolase-like"/>
    <property type="match status" value="1"/>
</dbReference>
<dbReference type="PANTHER" id="PTHR46018">
    <property type="entry name" value="ZINC PHOSPHODIESTERASE ELAC PROTEIN 1"/>
    <property type="match status" value="1"/>
</dbReference>
<dbReference type="Pfam" id="PF12706">
    <property type="entry name" value="Lactamase_B_2"/>
    <property type="match status" value="1"/>
</dbReference>
<proteinExistence type="predicted"/>
<feature type="domain" description="Metallo-beta-lactamase" evidence="2">
    <location>
        <begin position="19"/>
        <end position="209"/>
    </location>
</feature>
<dbReference type="InterPro" id="IPR001279">
    <property type="entry name" value="Metallo-B-lactamas"/>
</dbReference>
<dbReference type="SMART" id="SM00849">
    <property type="entry name" value="Lactamase_B"/>
    <property type="match status" value="1"/>
</dbReference>
<sequence length="290" mass="31651">MLKLIFLGVNGSLQDTDSGNTSLLVTGKEGSLAVDLSCNLAAVVNAGVDAVILTHEHIDHVYGLPSLLHQMWIAGRGKALNIYVPQGLEQLADGLIHLFGLREKKNMFEIRLRTEPVFCVGTMKVTTFPTDHTEMSIGVVIEDGMEGSMGDGMEDTIEDVMKDVRSKLVYTCDTRPLRDIPSFMEGAQVLIHEASGLSKEEEALLRKGHSSGADAGKMARELGVDKLYLCHLPRGEEAKSQILREAKMVFGESFIPEVLGEIAVSGREGRVRTNLQRFVTNTDNDAIVKG</sequence>
<evidence type="ECO:0000256" key="1">
    <source>
        <dbReference type="ARBA" id="ARBA00022759"/>
    </source>
</evidence>
<dbReference type="Proteomes" id="UP000708338">
    <property type="component" value="Unassembled WGS sequence"/>
</dbReference>
<name>A0AA41KCW7_9FIRM</name>
<dbReference type="PANTHER" id="PTHR46018:SF2">
    <property type="entry name" value="ZINC PHOSPHODIESTERASE ELAC PROTEIN 1"/>
    <property type="match status" value="1"/>
</dbReference>
<evidence type="ECO:0000313" key="4">
    <source>
        <dbReference type="Proteomes" id="UP000708338"/>
    </source>
</evidence>
<evidence type="ECO:0000259" key="2">
    <source>
        <dbReference type="SMART" id="SM00849"/>
    </source>
</evidence>
<dbReference type="AlphaFoldDB" id="A0AA41KCW7"/>
<comment type="caution">
    <text evidence="3">The sequence shown here is derived from an EMBL/GenBank/DDBJ whole genome shotgun (WGS) entry which is preliminary data.</text>
</comment>
<dbReference type="RefSeq" id="WP_215630478.1">
    <property type="nucleotide sequence ID" value="NZ_WQPS01000171.1"/>
</dbReference>
<keyword evidence="1" id="KW-0540">Nuclease</keyword>
<dbReference type="EMBL" id="WQPS01000171">
    <property type="protein sequence ID" value="MBT9813835.1"/>
    <property type="molecule type" value="Genomic_DNA"/>
</dbReference>
<keyword evidence="1" id="KW-0255">Endonuclease</keyword>
<evidence type="ECO:0000313" key="3">
    <source>
        <dbReference type="EMBL" id="MBT9813835.1"/>
    </source>
</evidence>
<reference evidence="3" key="1">
    <citation type="journal article" date="2021" name="Gut Microbes">
        <title>A synthetic consortium of 100 gut commensals modulates the composition and function in a colon model of the microbiome of elderly subjects.</title>
        <authorList>
            <person name="Perez M."/>
            <person name="Ntemiri A."/>
            <person name="Tan H."/>
            <person name="Harris H.M.B."/>
            <person name="Roager H.M."/>
            <person name="Ribiere C."/>
            <person name="O'Toole P.W."/>
        </authorList>
    </citation>
    <scope>NUCLEOTIDE SEQUENCE</scope>
    <source>
        <strain evidence="3">MCC335</strain>
    </source>
</reference>
<dbReference type="SUPFAM" id="SSF56281">
    <property type="entry name" value="Metallo-hydrolase/oxidoreductase"/>
    <property type="match status" value="1"/>
</dbReference>
<accession>A0AA41KCW7</accession>
<gene>
    <name evidence="3" type="ORF">GPL26_30155</name>
</gene>